<dbReference type="AlphaFoldDB" id="A0AAW2VMK0"/>
<accession>A0AAW2VMK0</accession>
<evidence type="ECO:0000313" key="6">
    <source>
        <dbReference type="EMBL" id="KAL0430214.1"/>
    </source>
</evidence>
<name>A0AAW2VMK0_SESRA</name>
<dbReference type="Pfam" id="PF03492">
    <property type="entry name" value="Methyltransf_7"/>
    <property type="match status" value="1"/>
</dbReference>
<reference evidence="6" key="1">
    <citation type="submission" date="2020-06" db="EMBL/GenBank/DDBJ databases">
        <authorList>
            <person name="Li T."/>
            <person name="Hu X."/>
            <person name="Zhang T."/>
            <person name="Song X."/>
            <person name="Zhang H."/>
            <person name="Dai N."/>
            <person name="Sheng W."/>
            <person name="Hou X."/>
            <person name="Wei L."/>
        </authorList>
    </citation>
    <scope>NUCLEOTIDE SEQUENCE</scope>
    <source>
        <strain evidence="6">G02</strain>
        <tissue evidence="6">Leaf</tissue>
    </source>
</reference>
<keyword evidence="4" id="KW-0479">Metal-binding</keyword>
<dbReference type="InterPro" id="IPR042086">
    <property type="entry name" value="MeTrfase_capping"/>
</dbReference>
<dbReference type="InterPro" id="IPR005299">
    <property type="entry name" value="MeTrfase_7"/>
</dbReference>
<dbReference type="SUPFAM" id="SSF53335">
    <property type="entry name" value="S-adenosyl-L-methionine-dependent methyltransferases"/>
    <property type="match status" value="1"/>
</dbReference>
<reference evidence="6" key="2">
    <citation type="journal article" date="2024" name="Plant">
        <title>Genomic evolution and insights into agronomic trait innovations of Sesamum species.</title>
        <authorList>
            <person name="Miao H."/>
            <person name="Wang L."/>
            <person name="Qu L."/>
            <person name="Liu H."/>
            <person name="Sun Y."/>
            <person name="Le M."/>
            <person name="Wang Q."/>
            <person name="Wei S."/>
            <person name="Zheng Y."/>
            <person name="Lin W."/>
            <person name="Duan Y."/>
            <person name="Cao H."/>
            <person name="Xiong S."/>
            <person name="Wang X."/>
            <person name="Wei L."/>
            <person name="Li C."/>
            <person name="Ma Q."/>
            <person name="Ju M."/>
            <person name="Zhao R."/>
            <person name="Li G."/>
            <person name="Mu C."/>
            <person name="Tian Q."/>
            <person name="Mei H."/>
            <person name="Zhang T."/>
            <person name="Gao T."/>
            <person name="Zhang H."/>
        </authorList>
    </citation>
    <scope>NUCLEOTIDE SEQUENCE</scope>
    <source>
        <strain evidence="6">G02</strain>
    </source>
</reference>
<dbReference type="EMBL" id="JACGWJ010000003">
    <property type="protein sequence ID" value="KAL0430214.1"/>
    <property type="molecule type" value="Genomic_DNA"/>
</dbReference>
<dbReference type="GO" id="GO:0008168">
    <property type="term" value="F:methyltransferase activity"/>
    <property type="evidence" value="ECO:0007669"/>
    <property type="project" value="UniProtKB-KW"/>
</dbReference>
<evidence type="ECO:0000256" key="1">
    <source>
        <dbReference type="ARBA" id="ARBA00007967"/>
    </source>
</evidence>
<dbReference type="PANTHER" id="PTHR31009">
    <property type="entry name" value="S-ADENOSYL-L-METHIONINE:CARBOXYL METHYLTRANSFERASE FAMILY PROTEIN"/>
    <property type="match status" value="1"/>
</dbReference>
<organism evidence="6">
    <name type="scientific">Sesamum radiatum</name>
    <name type="common">Black benniseed</name>
    <dbReference type="NCBI Taxonomy" id="300843"/>
    <lineage>
        <taxon>Eukaryota</taxon>
        <taxon>Viridiplantae</taxon>
        <taxon>Streptophyta</taxon>
        <taxon>Embryophyta</taxon>
        <taxon>Tracheophyta</taxon>
        <taxon>Spermatophyta</taxon>
        <taxon>Magnoliopsida</taxon>
        <taxon>eudicotyledons</taxon>
        <taxon>Gunneridae</taxon>
        <taxon>Pentapetalae</taxon>
        <taxon>asterids</taxon>
        <taxon>lamiids</taxon>
        <taxon>Lamiales</taxon>
        <taxon>Pedaliaceae</taxon>
        <taxon>Sesamum</taxon>
    </lineage>
</organism>
<protein>
    <submittedName>
        <fullName evidence="6">Loganic acid O-methyltransferase</fullName>
    </submittedName>
</protein>
<evidence type="ECO:0000256" key="4">
    <source>
        <dbReference type="ARBA" id="ARBA00022723"/>
    </source>
</evidence>
<proteinExistence type="inferred from homology"/>
<comment type="caution">
    <text evidence="6">The sequence shown here is derived from an EMBL/GenBank/DDBJ whole genome shotgun (WGS) entry which is preliminary data.</text>
</comment>
<comment type="similarity">
    <text evidence="1">Belongs to the methyltransferase superfamily. Type-7 methyltransferase family.</text>
</comment>
<sequence>MDMAKKGRFNEAKVDSFNLPFYFITPEQLKAILERSHNITIERLEILNNLGKHTLPTVEARAACFRAVYEELLTNHFRSEIIDELFHMYTQKLAASPVFSNWNNDKSIVILVVLQRSY</sequence>
<keyword evidence="3" id="KW-0808">Transferase</keyword>
<dbReference type="GO" id="GO:0046872">
    <property type="term" value="F:metal ion binding"/>
    <property type="evidence" value="ECO:0007669"/>
    <property type="project" value="UniProtKB-KW"/>
</dbReference>
<dbReference type="GO" id="GO:0032259">
    <property type="term" value="P:methylation"/>
    <property type="evidence" value="ECO:0007669"/>
    <property type="project" value="UniProtKB-KW"/>
</dbReference>
<evidence type="ECO:0000256" key="5">
    <source>
        <dbReference type="ARBA" id="ARBA00022842"/>
    </source>
</evidence>
<gene>
    <name evidence="6" type="ORF">Sradi_0647400</name>
</gene>
<keyword evidence="5" id="KW-0460">Magnesium</keyword>
<dbReference type="InterPro" id="IPR029063">
    <property type="entry name" value="SAM-dependent_MTases_sf"/>
</dbReference>
<dbReference type="Gene3D" id="1.10.1200.270">
    <property type="entry name" value="Methyltransferase, alpha-helical capping domain"/>
    <property type="match status" value="1"/>
</dbReference>
<keyword evidence="2" id="KW-0489">Methyltransferase</keyword>
<evidence type="ECO:0000256" key="3">
    <source>
        <dbReference type="ARBA" id="ARBA00022679"/>
    </source>
</evidence>
<evidence type="ECO:0000256" key="2">
    <source>
        <dbReference type="ARBA" id="ARBA00022603"/>
    </source>
</evidence>